<comment type="caution">
    <text evidence="1">The sequence shown here is derived from an EMBL/GenBank/DDBJ whole genome shotgun (WGS) entry which is preliminary data.</text>
</comment>
<accession>A0AA39HAX6</accession>
<organism evidence="1 2">
    <name type="scientific">Steinernema hermaphroditum</name>
    <dbReference type="NCBI Taxonomy" id="289476"/>
    <lineage>
        <taxon>Eukaryota</taxon>
        <taxon>Metazoa</taxon>
        <taxon>Ecdysozoa</taxon>
        <taxon>Nematoda</taxon>
        <taxon>Chromadorea</taxon>
        <taxon>Rhabditida</taxon>
        <taxon>Tylenchina</taxon>
        <taxon>Panagrolaimomorpha</taxon>
        <taxon>Strongyloidoidea</taxon>
        <taxon>Steinernematidae</taxon>
        <taxon>Steinernema</taxon>
    </lineage>
</organism>
<gene>
    <name evidence="1" type="ORF">QR680_016344</name>
</gene>
<name>A0AA39HAX6_9BILA</name>
<sequence>MPDDLLKTLPGEMLETPSVTLETSWELAKELQELDRGLLGKQPTPLKAPPETSLGLLQTILQIVQQLLQSISGVAGGIPIAGGVVGQFGNAASGAAESIGNVAQGAAGAAGKAVPAF</sequence>
<dbReference type="Proteomes" id="UP001175271">
    <property type="component" value="Unassembled WGS sequence"/>
</dbReference>
<evidence type="ECO:0000313" key="2">
    <source>
        <dbReference type="Proteomes" id="UP001175271"/>
    </source>
</evidence>
<keyword evidence="2" id="KW-1185">Reference proteome</keyword>
<dbReference type="EMBL" id="JAUCMV010000004">
    <property type="protein sequence ID" value="KAK0402456.1"/>
    <property type="molecule type" value="Genomic_DNA"/>
</dbReference>
<proteinExistence type="predicted"/>
<evidence type="ECO:0000313" key="1">
    <source>
        <dbReference type="EMBL" id="KAK0402456.1"/>
    </source>
</evidence>
<protein>
    <submittedName>
        <fullName evidence="1">Uncharacterized protein</fullName>
    </submittedName>
</protein>
<dbReference type="AlphaFoldDB" id="A0AA39HAX6"/>
<reference evidence="1" key="1">
    <citation type="submission" date="2023-06" db="EMBL/GenBank/DDBJ databases">
        <title>Genomic analysis of the entomopathogenic nematode Steinernema hermaphroditum.</title>
        <authorList>
            <person name="Schwarz E.M."/>
            <person name="Heppert J.K."/>
            <person name="Baniya A."/>
            <person name="Schwartz H.T."/>
            <person name="Tan C.-H."/>
            <person name="Antoshechkin I."/>
            <person name="Sternberg P.W."/>
            <person name="Goodrich-Blair H."/>
            <person name="Dillman A.R."/>
        </authorList>
    </citation>
    <scope>NUCLEOTIDE SEQUENCE</scope>
    <source>
        <strain evidence="1">PS9179</strain>
        <tissue evidence="1">Whole animal</tissue>
    </source>
</reference>